<sequence>MTGDQVLPRDCSYAKYLVCSTFDNDSIQSIASLENALTQGNMIASSESHPAFGANVFVMKPFDQFMLYHSRPRIVHQLYGIASLNGKIWDADCNSNDSRALIGKFKEKIALCGLQNGAIVSVDLRLRPQARLTRKSIILQSHRTGKSKSSSEDSARRGFELRGSIYPSGTTSTTSSISRLTSLKQYDQYFLASSMDGSTKLYDHRMVQRGAVLSYQGNVGLHYAIRHAVDPWENHVMSGGQDGKVRLWSVKSGELLFEEMFMGSMPLQYCWGKKEVHLDTVVTFGKGLSYIMYKRRTKITQFLESQGFLDYLERGLGSDESNNNLLDKLQDAIGRGQNPFSILPSDLEEPEIITISDSGVGILGSGAKYCYDRFPSNNRTEEQEEKRKQILAAASGALDSGKILSSSPSVLSASKDSKAESLSPRERAAERERMVLDIQVKLQCTLIEGLVYKSIIPGKGSLYIRPLLMGSGSVLTLAPAPEFTFLIYVSPVGNYFKDGLSPIDLMVETETHRATPGGTGCVKTIGNYAAVLKAQSSAKAKGYSDVLYLDHSCAVFYLFHGAAGFKNHLD</sequence>
<dbReference type="Gene3D" id="2.130.10.10">
    <property type="entry name" value="YVTN repeat-like/Quinoprotein amine dehydrogenase"/>
    <property type="match status" value="1"/>
</dbReference>
<keyword evidence="5" id="KW-0663">Pyridoxal phosphate</keyword>
<dbReference type="InterPro" id="IPR036038">
    <property type="entry name" value="Aminotransferase-like"/>
</dbReference>
<evidence type="ECO:0008006" key="9">
    <source>
        <dbReference type="Google" id="ProtNLM"/>
    </source>
</evidence>
<dbReference type="EMBL" id="JAUIZM010000008">
    <property type="protein sequence ID" value="KAK1368043.1"/>
    <property type="molecule type" value="Genomic_DNA"/>
</dbReference>
<evidence type="ECO:0000313" key="7">
    <source>
        <dbReference type="EMBL" id="KAK1368043.1"/>
    </source>
</evidence>
<dbReference type="PANTHER" id="PTHR42825">
    <property type="entry name" value="AMINO ACID AMINOTRANSFERASE"/>
    <property type="match status" value="1"/>
</dbReference>
<evidence type="ECO:0000256" key="1">
    <source>
        <dbReference type="ARBA" id="ARBA00001933"/>
    </source>
</evidence>
<dbReference type="InterPro" id="IPR001680">
    <property type="entry name" value="WD40_rpt"/>
</dbReference>
<reference evidence="7" key="2">
    <citation type="submission" date="2023-05" db="EMBL/GenBank/DDBJ databases">
        <authorList>
            <person name="Schelkunov M.I."/>
        </authorList>
    </citation>
    <scope>NUCLEOTIDE SEQUENCE</scope>
    <source>
        <strain evidence="7">Hsosn_3</strain>
        <tissue evidence="7">Leaf</tissue>
    </source>
</reference>
<accession>A0AAD8MDB2</accession>
<dbReference type="PROSITE" id="PS50082">
    <property type="entry name" value="WD_REPEATS_2"/>
    <property type="match status" value="1"/>
</dbReference>
<dbReference type="GO" id="GO:0009507">
    <property type="term" value="C:chloroplast"/>
    <property type="evidence" value="ECO:0007669"/>
    <property type="project" value="TreeGrafter"/>
</dbReference>
<dbReference type="Gene3D" id="3.30.470.10">
    <property type="match status" value="1"/>
</dbReference>
<evidence type="ECO:0000256" key="6">
    <source>
        <dbReference type="PROSITE-ProRule" id="PRU00221"/>
    </source>
</evidence>
<dbReference type="GO" id="GO:0004084">
    <property type="term" value="F:branched-chain-amino-acid transaminase activity"/>
    <property type="evidence" value="ECO:0007669"/>
    <property type="project" value="InterPro"/>
</dbReference>
<dbReference type="SUPFAM" id="SSF56752">
    <property type="entry name" value="D-aminoacid aminotransferase-like PLP-dependent enzymes"/>
    <property type="match status" value="1"/>
</dbReference>
<dbReference type="Gene3D" id="3.20.10.10">
    <property type="entry name" value="D-amino Acid Aminotransferase, subunit A, domain 2"/>
    <property type="match status" value="1"/>
</dbReference>
<dbReference type="Proteomes" id="UP001237642">
    <property type="component" value="Unassembled WGS sequence"/>
</dbReference>
<comment type="similarity">
    <text evidence="2">Belongs to the class-IV pyridoxal-phosphate-dependent aminotransferase family.</text>
</comment>
<dbReference type="InterPro" id="IPR043131">
    <property type="entry name" value="BCAT-like_N"/>
</dbReference>
<dbReference type="PANTHER" id="PTHR42825:SF2">
    <property type="entry name" value="BRANCHED-CHAIN-AMINO-ACID AMINOTRANSFERASE 3, CHLOROPLASTIC-RELATED"/>
    <property type="match status" value="1"/>
</dbReference>
<protein>
    <recommendedName>
        <fullName evidence="9">Branched-chain-amino-acid transaminase</fullName>
    </recommendedName>
</protein>
<dbReference type="AlphaFoldDB" id="A0AAD8MDB2"/>
<organism evidence="7 8">
    <name type="scientific">Heracleum sosnowskyi</name>
    <dbReference type="NCBI Taxonomy" id="360622"/>
    <lineage>
        <taxon>Eukaryota</taxon>
        <taxon>Viridiplantae</taxon>
        <taxon>Streptophyta</taxon>
        <taxon>Embryophyta</taxon>
        <taxon>Tracheophyta</taxon>
        <taxon>Spermatophyta</taxon>
        <taxon>Magnoliopsida</taxon>
        <taxon>eudicotyledons</taxon>
        <taxon>Gunneridae</taxon>
        <taxon>Pentapetalae</taxon>
        <taxon>asterids</taxon>
        <taxon>campanulids</taxon>
        <taxon>Apiales</taxon>
        <taxon>Apiaceae</taxon>
        <taxon>Apioideae</taxon>
        <taxon>apioid superclade</taxon>
        <taxon>Tordylieae</taxon>
        <taxon>Tordyliinae</taxon>
        <taxon>Heracleum</taxon>
    </lineage>
</organism>
<evidence type="ECO:0000256" key="2">
    <source>
        <dbReference type="ARBA" id="ARBA00009320"/>
    </source>
</evidence>
<gene>
    <name evidence="7" type="ORF">POM88_034135</name>
</gene>
<keyword evidence="8" id="KW-1185">Reference proteome</keyword>
<keyword evidence="3" id="KW-0032">Aminotransferase</keyword>
<keyword evidence="4" id="KW-0808">Transferase</keyword>
<dbReference type="InterPro" id="IPR015943">
    <property type="entry name" value="WD40/YVTN_repeat-like_dom_sf"/>
</dbReference>
<comment type="cofactor">
    <cofactor evidence="1">
        <name>pyridoxal 5'-phosphate</name>
        <dbReference type="ChEBI" id="CHEBI:597326"/>
    </cofactor>
</comment>
<feature type="repeat" description="WD" evidence="6">
    <location>
        <begin position="236"/>
        <end position="258"/>
    </location>
</feature>
<evidence type="ECO:0000256" key="3">
    <source>
        <dbReference type="ARBA" id="ARBA00022576"/>
    </source>
</evidence>
<evidence type="ECO:0000256" key="5">
    <source>
        <dbReference type="ARBA" id="ARBA00022898"/>
    </source>
</evidence>
<evidence type="ECO:0000313" key="8">
    <source>
        <dbReference type="Proteomes" id="UP001237642"/>
    </source>
</evidence>
<dbReference type="InterPro" id="IPR036322">
    <property type="entry name" value="WD40_repeat_dom_sf"/>
</dbReference>
<evidence type="ECO:0000256" key="4">
    <source>
        <dbReference type="ARBA" id="ARBA00022679"/>
    </source>
</evidence>
<reference evidence="7" key="1">
    <citation type="submission" date="2023-02" db="EMBL/GenBank/DDBJ databases">
        <title>Genome of toxic invasive species Heracleum sosnowskyi carries increased number of genes despite the absence of recent whole-genome duplications.</title>
        <authorList>
            <person name="Schelkunov M."/>
            <person name="Shtratnikova V."/>
            <person name="Makarenko M."/>
            <person name="Klepikova A."/>
            <person name="Omelchenko D."/>
            <person name="Novikova G."/>
            <person name="Obukhova E."/>
            <person name="Bogdanov V."/>
            <person name="Penin A."/>
            <person name="Logacheva M."/>
        </authorList>
    </citation>
    <scope>NUCLEOTIDE SEQUENCE</scope>
    <source>
        <strain evidence="7">Hsosn_3</strain>
        <tissue evidence="7">Leaf</tissue>
    </source>
</reference>
<comment type="caution">
    <text evidence="7">The sequence shown here is derived from an EMBL/GenBank/DDBJ whole genome shotgun (WGS) entry which is preliminary data.</text>
</comment>
<dbReference type="SUPFAM" id="SSF50978">
    <property type="entry name" value="WD40 repeat-like"/>
    <property type="match status" value="1"/>
</dbReference>
<name>A0AAD8MDB2_9APIA</name>
<proteinExistence type="inferred from homology"/>
<dbReference type="InterPro" id="IPR043132">
    <property type="entry name" value="BCAT-like_C"/>
</dbReference>
<dbReference type="InterPro" id="IPR005786">
    <property type="entry name" value="B_amino_transII"/>
</dbReference>
<dbReference type="GO" id="GO:0009081">
    <property type="term" value="P:branched-chain amino acid metabolic process"/>
    <property type="evidence" value="ECO:0007669"/>
    <property type="project" value="InterPro"/>
</dbReference>
<keyword evidence="6" id="KW-0853">WD repeat</keyword>